<dbReference type="InterPro" id="IPR000792">
    <property type="entry name" value="Tscrpt_reg_LuxR_C"/>
</dbReference>
<reference evidence="3 4" key="1">
    <citation type="submission" date="2018-02" db="EMBL/GenBank/DDBJ databases">
        <title>Genomic Encyclopedia of Archaeal and Bacterial Type Strains, Phase II (KMG-II): from individual species to whole genera.</title>
        <authorList>
            <person name="Goeker M."/>
        </authorList>
    </citation>
    <scope>NUCLEOTIDE SEQUENCE [LARGE SCALE GENOMIC DNA]</scope>
    <source>
        <strain evidence="3 4">DSM 18921</strain>
    </source>
</reference>
<dbReference type="GO" id="GO:0003677">
    <property type="term" value="F:DNA binding"/>
    <property type="evidence" value="ECO:0007669"/>
    <property type="project" value="InterPro"/>
</dbReference>
<dbReference type="EMBL" id="PVEP01000001">
    <property type="protein sequence ID" value="PQV58970.1"/>
    <property type="molecule type" value="Genomic_DNA"/>
</dbReference>
<keyword evidence="4" id="KW-1185">Reference proteome</keyword>
<name>A0A2S8SDV3_9RHOB</name>
<dbReference type="Gene3D" id="1.10.10.10">
    <property type="entry name" value="Winged helix-like DNA-binding domain superfamily/Winged helix DNA-binding domain"/>
    <property type="match status" value="1"/>
</dbReference>
<gene>
    <name evidence="3" type="ORF">LX70_00790</name>
</gene>
<keyword evidence="1" id="KW-1133">Transmembrane helix</keyword>
<feature type="transmembrane region" description="Helical" evidence="1">
    <location>
        <begin position="20"/>
        <end position="39"/>
    </location>
</feature>
<protein>
    <submittedName>
        <fullName evidence="3">Regulatory LuxR family protein</fullName>
    </submittedName>
</protein>
<dbReference type="Proteomes" id="UP000238338">
    <property type="component" value="Unassembled WGS sequence"/>
</dbReference>
<dbReference type="CDD" id="cd06170">
    <property type="entry name" value="LuxR_C_like"/>
    <property type="match status" value="1"/>
</dbReference>
<evidence type="ECO:0000313" key="3">
    <source>
        <dbReference type="EMBL" id="PQV58970.1"/>
    </source>
</evidence>
<evidence type="ECO:0000256" key="1">
    <source>
        <dbReference type="SAM" id="Phobius"/>
    </source>
</evidence>
<sequence length="176" mass="20080">MPMDPTDLSPRWRQMRATSVLILVCGLILCFDIGGELYLVARYPNSLSRLAMLHIVVEFLATFGLGVAFSSIRAEMRRSLARSRIDREHLTAIRGDFDRLLQERFREWDLTPAERDVALLTIRGMKIAEIARIRHAHHGTVKSQLSTIYRKSGAATRTEFVARFIDEFLDHSASHA</sequence>
<dbReference type="AlphaFoldDB" id="A0A2S8SDV3"/>
<keyword evidence="1" id="KW-0472">Membrane</keyword>
<evidence type="ECO:0000259" key="2">
    <source>
        <dbReference type="SMART" id="SM00421"/>
    </source>
</evidence>
<dbReference type="SUPFAM" id="SSF46894">
    <property type="entry name" value="C-terminal effector domain of the bipartite response regulators"/>
    <property type="match status" value="1"/>
</dbReference>
<dbReference type="InterPro" id="IPR036388">
    <property type="entry name" value="WH-like_DNA-bd_sf"/>
</dbReference>
<dbReference type="SMART" id="SM00421">
    <property type="entry name" value="HTH_LUXR"/>
    <property type="match status" value="1"/>
</dbReference>
<accession>A0A2S8SDV3</accession>
<feature type="transmembrane region" description="Helical" evidence="1">
    <location>
        <begin position="51"/>
        <end position="72"/>
    </location>
</feature>
<dbReference type="GO" id="GO:0006355">
    <property type="term" value="P:regulation of DNA-templated transcription"/>
    <property type="evidence" value="ECO:0007669"/>
    <property type="project" value="InterPro"/>
</dbReference>
<dbReference type="InterPro" id="IPR016032">
    <property type="entry name" value="Sig_transdc_resp-reg_C-effctor"/>
</dbReference>
<evidence type="ECO:0000313" key="4">
    <source>
        <dbReference type="Proteomes" id="UP000238338"/>
    </source>
</evidence>
<organism evidence="3 4">
    <name type="scientific">Albidovulum denitrificans</name>
    <dbReference type="NCBI Taxonomy" id="404881"/>
    <lineage>
        <taxon>Bacteria</taxon>
        <taxon>Pseudomonadati</taxon>
        <taxon>Pseudomonadota</taxon>
        <taxon>Alphaproteobacteria</taxon>
        <taxon>Rhodobacterales</taxon>
        <taxon>Paracoccaceae</taxon>
        <taxon>Albidovulum</taxon>
    </lineage>
</organism>
<comment type="caution">
    <text evidence="3">The sequence shown here is derived from an EMBL/GenBank/DDBJ whole genome shotgun (WGS) entry which is preliminary data.</text>
</comment>
<proteinExistence type="predicted"/>
<keyword evidence="1" id="KW-0812">Transmembrane</keyword>
<feature type="domain" description="HTH luxR-type" evidence="2">
    <location>
        <begin position="107"/>
        <end position="164"/>
    </location>
</feature>